<protein>
    <recommendedName>
        <fullName evidence="3">histidine kinase</fullName>
        <ecNumber evidence="3">2.7.13.3</ecNumber>
    </recommendedName>
</protein>
<keyword evidence="6" id="KW-0808">Transferase</keyword>
<dbReference type="InterPro" id="IPR004358">
    <property type="entry name" value="Sig_transdc_His_kin-like_C"/>
</dbReference>
<dbReference type="GO" id="GO:0005886">
    <property type="term" value="C:plasma membrane"/>
    <property type="evidence" value="ECO:0007669"/>
    <property type="project" value="UniProtKB-SubCell"/>
</dbReference>
<evidence type="ECO:0000256" key="10">
    <source>
        <dbReference type="ARBA" id="ARBA00023012"/>
    </source>
</evidence>
<comment type="catalytic activity">
    <reaction evidence="1">
        <text>ATP + protein L-histidine = ADP + protein N-phospho-L-histidine.</text>
        <dbReference type="EC" id="2.7.13.3"/>
    </reaction>
</comment>
<dbReference type="InterPro" id="IPR003594">
    <property type="entry name" value="HATPase_dom"/>
</dbReference>
<feature type="transmembrane region" description="Helical" evidence="13">
    <location>
        <begin position="284"/>
        <end position="304"/>
    </location>
</feature>
<evidence type="ECO:0000256" key="13">
    <source>
        <dbReference type="SAM" id="Phobius"/>
    </source>
</evidence>
<dbReference type="CDD" id="cd16922">
    <property type="entry name" value="HATPase_EvgS-ArcB-TorS-like"/>
    <property type="match status" value="1"/>
</dbReference>
<comment type="caution">
    <text evidence="15">The sequence shown here is derived from an EMBL/GenBank/DDBJ whole genome shotgun (WGS) entry which is preliminary data.</text>
</comment>
<evidence type="ECO:0000313" key="15">
    <source>
        <dbReference type="EMBL" id="RJY09983.1"/>
    </source>
</evidence>
<feature type="compositionally biased region" description="Basic and acidic residues" evidence="12">
    <location>
        <begin position="564"/>
        <end position="578"/>
    </location>
</feature>
<dbReference type="SMART" id="SM00388">
    <property type="entry name" value="HisKA"/>
    <property type="match status" value="1"/>
</dbReference>
<keyword evidence="4" id="KW-1003">Cell membrane</keyword>
<evidence type="ECO:0000256" key="7">
    <source>
        <dbReference type="ARBA" id="ARBA00022692"/>
    </source>
</evidence>
<keyword evidence="7 13" id="KW-0812">Transmembrane</keyword>
<dbReference type="Gene3D" id="1.10.287.130">
    <property type="match status" value="1"/>
</dbReference>
<evidence type="ECO:0000256" key="2">
    <source>
        <dbReference type="ARBA" id="ARBA00004651"/>
    </source>
</evidence>
<keyword evidence="8" id="KW-0418">Kinase</keyword>
<evidence type="ECO:0000256" key="11">
    <source>
        <dbReference type="ARBA" id="ARBA00023136"/>
    </source>
</evidence>
<dbReference type="Gene3D" id="3.30.565.10">
    <property type="entry name" value="Histidine kinase-like ATPase, C-terminal domain"/>
    <property type="match status" value="1"/>
</dbReference>
<dbReference type="PROSITE" id="PS50109">
    <property type="entry name" value="HIS_KIN"/>
    <property type="match status" value="1"/>
</dbReference>
<name>A0A419RW38_9SPHN</name>
<dbReference type="PRINTS" id="PR00344">
    <property type="entry name" value="BCTRLSENSOR"/>
</dbReference>
<feature type="domain" description="Histidine kinase" evidence="14">
    <location>
        <begin position="320"/>
        <end position="536"/>
    </location>
</feature>
<evidence type="ECO:0000256" key="12">
    <source>
        <dbReference type="SAM" id="MobiDB-lite"/>
    </source>
</evidence>
<dbReference type="InterPro" id="IPR036097">
    <property type="entry name" value="HisK_dim/P_sf"/>
</dbReference>
<evidence type="ECO:0000256" key="3">
    <source>
        <dbReference type="ARBA" id="ARBA00012438"/>
    </source>
</evidence>
<feature type="transmembrane region" description="Helical" evidence="13">
    <location>
        <begin position="206"/>
        <end position="224"/>
    </location>
</feature>
<dbReference type="Proteomes" id="UP000285232">
    <property type="component" value="Unassembled WGS sequence"/>
</dbReference>
<accession>A0A419RW38</accession>
<dbReference type="PANTHER" id="PTHR43047">
    <property type="entry name" value="TWO-COMPONENT HISTIDINE PROTEIN KINASE"/>
    <property type="match status" value="1"/>
</dbReference>
<dbReference type="SUPFAM" id="SSF47384">
    <property type="entry name" value="Homodimeric domain of signal transducing histidine kinase"/>
    <property type="match status" value="1"/>
</dbReference>
<keyword evidence="10" id="KW-0902">Two-component regulatory system</keyword>
<dbReference type="Pfam" id="PF05231">
    <property type="entry name" value="MASE1"/>
    <property type="match status" value="1"/>
</dbReference>
<dbReference type="EC" id="2.7.13.3" evidence="3"/>
<reference evidence="15 16" key="1">
    <citation type="journal article" date="2017" name="Int. J. Syst. Evol. Microbiol.">
        <title>Erythrobacter aquimixticola sp. nov., isolated from the junction between the ocean and a freshwater spring.</title>
        <authorList>
            <person name="Park S."/>
            <person name="Jung Y.T."/>
            <person name="Choi S.J."/>
            <person name="Yoon J.H."/>
        </authorList>
    </citation>
    <scope>NUCLEOTIDE SEQUENCE [LARGE SCALE GENOMIC DNA]</scope>
    <source>
        <strain evidence="15 16">JSSK-14</strain>
    </source>
</reference>
<feature type="transmembrane region" description="Helical" evidence="13">
    <location>
        <begin position="177"/>
        <end position="194"/>
    </location>
</feature>
<keyword evidence="5" id="KW-0597">Phosphoprotein</keyword>
<dbReference type="InterPro" id="IPR036890">
    <property type="entry name" value="HATPase_C_sf"/>
</dbReference>
<feature type="transmembrane region" description="Helical" evidence="13">
    <location>
        <begin position="21"/>
        <end position="45"/>
    </location>
</feature>
<comment type="subcellular location">
    <subcellularLocation>
        <location evidence="2">Cell membrane</location>
        <topology evidence="2">Multi-pass membrane protein</topology>
    </subcellularLocation>
</comment>
<evidence type="ECO:0000256" key="1">
    <source>
        <dbReference type="ARBA" id="ARBA00000085"/>
    </source>
</evidence>
<evidence type="ECO:0000256" key="5">
    <source>
        <dbReference type="ARBA" id="ARBA00022553"/>
    </source>
</evidence>
<keyword evidence="11 13" id="KW-0472">Membrane</keyword>
<dbReference type="FunFam" id="3.30.565.10:FF:000010">
    <property type="entry name" value="Sensor histidine kinase RcsC"/>
    <property type="match status" value="1"/>
</dbReference>
<keyword evidence="16" id="KW-1185">Reference proteome</keyword>
<evidence type="ECO:0000259" key="14">
    <source>
        <dbReference type="PROSITE" id="PS50109"/>
    </source>
</evidence>
<dbReference type="InterPro" id="IPR003661">
    <property type="entry name" value="HisK_dim/P_dom"/>
</dbReference>
<dbReference type="SUPFAM" id="SSF55874">
    <property type="entry name" value="ATPase domain of HSP90 chaperone/DNA topoisomerase II/histidine kinase"/>
    <property type="match status" value="1"/>
</dbReference>
<sequence>MEARVAAVYTNTIQGQAEARLSVPAQAGIVVGVALGFGLLASFGIAFTREAGRIAAVWLPNALLLVALLRAPKTLLPWLLVAAFGANIAANLHAGDVPSVALGLSLANQIEILSVLALLHRLKCLPLDFEDHRHILTFALVAVAGAAISGLAAIAVLQPGTWELTLAKWWKWTRSDALGLLLFVPACAILLDGWNRRHDLTRRKFAEALGIIAIGTSISVYTFWQTSYPFLFLDAPVVILYALRLGPVGNAIAIVNLAVVATVATSVGRGPINLMDAPLGEKIMVLQVFLVASFAVGLPIAALLRQRLRLMEAKARFLAQMSHEIRTPMNGVIGFADLLAQTPLTEAQRKYVDRISESGEAMTALLSDILDFARLEAGELRLHKGRVDLHGLADTAVENFRVTADEKGIALTCRIAENVPRWIEADPLRLRQIFLNLVGNAVKFTDRGKVCLYLSREDDQLSIEVVDSGIGIPEADLPRIFSQFEQVEGGTNRRFGGSGLGLAIVAELARAMGGRVSVSSHEGEGSHFSVRVPLTASTQSRDQVRVEDQPSRATRHHAQSADRPGADKVRTPDLAKLR</sequence>
<evidence type="ECO:0000256" key="4">
    <source>
        <dbReference type="ARBA" id="ARBA00022475"/>
    </source>
</evidence>
<feature type="region of interest" description="Disordered" evidence="12">
    <location>
        <begin position="518"/>
        <end position="578"/>
    </location>
</feature>
<organism evidence="15 16">
    <name type="scientific">Aurantiacibacter aquimixticola</name>
    <dbReference type="NCBI Taxonomy" id="1958945"/>
    <lineage>
        <taxon>Bacteria</taxon>
        <taxon>Pseudomonadati</taxon>
        <taxon>Pseudomonadota</taxon>
        <taxon>Alphaproteobacteria</taxon>
        <taxon>Sphingomonadales</taxon>
        <taxon>Erythrobacteraceae</taxon>
        <taxon>Aurantiacibacter</taxon>
    </lineage>
</organism>
<evidence type="ECO:0000256" key="8">
    <source>
        <dbReference type="ARBA" id="ARBA00022777"/>
    </source>
</evidence>
<evidence type="ECO:0000256" key="9">
    <source>
        <dbReference type="ARBA" id="ARBA00022989"/>
    </source>
</evidence>
<evidence type="ECO:0000256" key="6">
    <source>
        <dbReference type="ARBA" id="ARBA00022679"/>
    </source>
</evidence>
<feature type="transmembrane region" description="Helical" evidence="13">
    <location>
        <begin position="253"/>
        <end position="272"/>
    </location>
</feature>
<feature type="transmembrane region" description="Helical" evidence="13">
    <location>
        <begin position="51"/>
        <end position="69"/>
    </location>
</feature>
<keyword evidence="9 13" id="KW-1133">Transmembrane helix</keyword>
<dbReference type="CDD" id="cd00082">
    <property type="entry name" value="HisKA"/>
    <property type="match status" value="1"/>
</dbReference>
<dbReference type="Pfam" id="PF00512">
    <property type="entry name" value="HisKA"/>
    <property type="match status" value="1"/>
</dbReference>
<dbReference type="AlphaFoldDB" id="A0A419RW38"/>
<dbReference type="EMBL" id="RAHX01000001">
    <property type="protein sequence ID" value="RJY09983.1"/>
    <property type="molecule type" value="Genomic_DNA"/>
</dbReference>
<dbReference type="InterPro" id="IPR007895">
    <property type="entry name" value="MASE1"/>
</dbReference>
<dbReference type="SMART" id="SM00387">
    <property type="entry name" value="HATPase_c"/>
    <property type="match status" value="1"/>
</dbReference>
<dbReference type="Pfam" id="PF02518">
    <property type="entry name" value="HATPase_c"/>
    <property type="match status" value="1"/>
</dbReference>
<feature type="transmembrane region" description="Helical" evidence="13">
    <location>
        <begin position="100"/>
        <end position="122"/>
    </location>
</feature>
<dbReference type="InterPro" id="IPR005467">
    <property type="entry name" value="His_kinase_dom"/>
</dbReference>
<dbReference type="OrthoDB" id="9801651at2"/>
<evidence type="ECO:0000313" key="16">
    <source>
        <dbReference type="Proteomes" id="UP000285232"/>
    </source>
</evidence>
<gene>
    <name evidence="15" type="ORF">D6201_12045</name>
</gene>
<dbReference type="GO" id="GO:0000155">
    <property type="term" value="F:phosphorelay sensor kinase activity"/>
    <property type="evidence" value="ECO:0007669"/>
    <property type="project" value="InterPro"/>
</dbReference>
<proteinExistence type="predicted"/>
<dbReference type="PANTHER" id="PTHR43047:SF78">
    <property type="entry name" value="SENSORY_REGULATORY PROTEIN RPFC"/>
    <property type="match status" value="1"/>
</dbReference>
<feature type="transmembrane region" description="Helical" evidence="13">
    <location>
        <begin position="134"/>
        <end position="157"/>
    </location>
</feature>